<keyword evidence="7" id="KW-1185">Reference proteome</keyword>
<dbReference type="SUPFAM" id="SSF52172">
    <property type="entry name" value="CheY-like"/>
    <property type="match status" value="1"/>
</dbReference>
<dbReference type="GO" id="GO:0000156">
    <property type="term" value="F:phosphorelay response regulator activity"/>
    <property type="evidence" value="ECO:0007669"/>
    <property type="project" value="InterPro"/>
</dbReference>
<dbReference type="Pfam" id="PF04397">
    <property type="entry name" value="LytTR"/>
    <property type="match status" value="1"/>
</dbReference>
<gene>
    <name evidence="6" type="ORF">RASY3_15985</name>
</gene>
<organism evidence="6 7">
    <name type="scientific">Ruminococcus albus SY3</name>
    <dbReference type="NCBI Taxonomy" id="1341156"/>
    <lineage>
        <taxon>Bacteria</taxon>
        <taxon>Bacillati</taxon>
        <taxon>Bacillota</taxon>
        <taxon>Clostridia</taxon>
        <taxon>Eubacteriales</taxon>
        <taxon>Oscillospiraceae</taxon>
        <taxon>Ruminococcus</taxon>
    </lineage>
</organism>
<dbReference type="PROSITE" id="PS50930">
    <property type="entry name" value="HTH_LYTTR"/>
    <property type="match status" value="1"/>
</dbReference>
<dbReference type="InterPro" id="IPR007492">
    <property type="entry name" value="LytTR_DNA-bd_dom"/>
</dbReference>
<dbReference type="Gene3D" id="3.40.50.2300">
    <property type="match status" value="1"/>
</dbReference>
<keyword evidence="3" id="KW-0597">Phosphoprotein</keyword>
<dbReference type="PROSITE" id="PS50110">
    <property type="entry name" value="RESPONSE_REGULATORY"/>
    <property type="match status" value="1"/>
</dbReference>
<dbReference type="SMART" id="SM00448">
    <property type="entry name" value="REC"/>
    <property type="match status" value="1"/>
</dbReference>
<comment type="caution">
    <text evidence="6">The sequence shown here is derived from an EMBL/GenBank/DDBJ whole genome shotgun (WGS) entry which is preliminary data.</text>
</comment>
<feature type="modified residue" description="4-aspartylphosphate" evidence="3">
    <location>
        <position position="57"/>
    </location>
</feature>
<dbReference type="AlphaFoldDB" id="A0A011VTP6"/>
<evidence type="ECO:0000256" key="2">
    <source>
        <dbReference type="ARBA" id="ARBA00024867"/>
    </source>
</evidence>
<dbReference type="PANTHER" id="PTHR37299">
    <property type="entry name" value="TRANSCRIPTIONAL REGULATOR-RELATED"/>
    <property type="match status" value="1"/>
</dbReference>
<evidence type="ECO:0000259" key="4">
    <source>
        <dbReference type="PROSITE" id="PS50110"/>
    </source>
</evidence>
<dbReference type="Pfam" id="PF00072">
    <property type="entry name" value="Response_reg"/>
    <property type="match status" value="1"/>
</dbReference>
<evidence type="ECO:0000313" key="7">
    <source>
        <dbReference type="Proteomes" id="UP000021369"/>
    </source>
</evidence>
<dbReference type="Gene3D" id="2.40.50.1020">
    <property type="entry name" value="LytTr DNA-binding domain"/>
    <property type="match status" value="1"/>
</dbReference>
<dbReference type="EMBL" id="JEOB01000004">
    <property type="protein sequence ID" value="EXM38621.1"/>
    <property type="molecule type" value="Genomic_DNA"/>
</dbReference>
<dbReference type="PATRIC" id="fig|1341156.4.peg.2796"/>
<evidence type="ECO:0000259" key="5">
    <source>
        <dbReference type="PROSITE" id="PS50930"/>
    </source>
</evidence>
<proteinExistence type="predicted"/>
<reference evidence="6 7" key="1">
    <citation type="submission" date="2013-06" db="EMBL/GenBank/DDBJ databases">
        <title>Rumen cellulosomics: divergent fiber-degrading strategies revealed by comparative genome-wide analysis of six Ruminococcal strains.</title>
        <authorList>
            <person name="Dassa B."/>
            <person name="Borovok I."/>
            <person name="Lamed R."/>
            <person name="Flint H."/>
            <person name="Yeoman C.J."/>
            <person name="White B."/>
            <person name="Bayer E.A."/>
        </authorList>
    </citation>
    <scope>NUCLEOTIDE SEQUENCE [LARGE SCALE GENOMIC DNA]</scope>
    <source>
        <strain evidence="6 7">SY3</strain>
    </source>
</reference>
<feature type="domain" description="Response regulatory" evidence="4">
    <location>
        <begin position="3"/>
        <end position="120"/>
    </location>
</feature>
<feature type="domain" description="HTH LytTR-type" evidence="5">
    <location>
        <begin position="130"/>
        <end position="229"/>
    </location>
</feature>
<dbReference type="SMART" id="SM00850">
    <property type="entry name" value="LytTR"/>
    <property type="match status" value="1"/>
</dbReference>
<comment type="function">
    <text evidence="2">May play the central regulatory role in sporulation. It may be an element of the effector pathway responsible for the activation of sporulation genes in response to nutritional stress. Spo0A may act in concert with spo0H (a sigma factor) to control the expression of some genes that are critical to the sporulation process.</text>
</comment>
<dbReference type="InterPro" id="IPR046947">
    <property type="entry name" value="LytR-like"/>
</dbReference>
<dbReference type="GO" id="GO:0003677">
    <property type="term" value="F:DNA binding"/>
    <property type="evidence" value="ECO:0007669"/>
    <property type="project" value="InterPro"/>
</dbReference>
<dbReference type="Proteomes" id="UP000021369">
    <property type="component" value="Unassembled WGS sequence"/>
</dbReference>
<accession>A0A011VTP6</accession>
<evidence type="ECO:0000256" key="3">
    <source>
        <dbReference type="PROSITE-ProRule" id="PRU00169"/>
    </source>
</evidence>
<dbReference type="PANTHER" id="PTHR37299:SF1">
    <property type="entry name" value="STAGE 0 SPORULATION PROTEIN A HOMOLOG"/>
    <property type="match status" value="1"/>
</dbReference>
<name>A0A011VTP6_RUMAL</name>
<protein>
    <recommendedName>
        <fullName evidence="1">Stage 0 sporulation protein A homolog</fullName>
    </recommendedName>
</protein>
<evidence type="ECO:0000256" key="1">
    <source>
        <dbReference type="ARBA" id="ARBA00018672"/>
    </source>
</evidence>
<evidence type="ECO:0000313" key="6">
    <source>
        <dbReference type="EMBL" id="EXM38621.1"/>
    </source>
</evidence>
<dbReference type="InterPro" id="IPR011006">
    <property type="entry name" value="CheY-like_superfamily"/>
</dbReference>
<sequence>MVNIAICDDEKSYVDTLLNDITEIYGENNSFHFRSFNSGEDIISNFSRGEFDIIFMDIEMKELDGLKTAEYIRSIDRNVILAFLTNYDKFVYSGYEVNAFRYILKDQARPIYLKQIKDTIDEYSRKFKYITIYLNDVLQKLMIDDIYYIEVYSREIIIHLADKCHRTTGKLKDYENSFKGMYFAKPDKSHLVNAANIDFVEKDRLLLKNGEHLYISRKHYKEIVDAFVDYTKSRCI</sequence>
<dbReference type="InterPro" id="IPR001789">
    <property type="entry name" value="Sig_transdc_resp-reg_receiver"/>
</dbReference>